<reference evidence="2" key="1">
    <citation type="journal article" date="2019" name="bioRxiv">
        <title>The Genome of the Zebra Mussel, Dreissena polymorpha: A Resource for Invasive Species Research.</title>
        <authorList>
            <person name="McCartney M.A."/>
            <person name="Auch B."/>
            <person name="Kono T."/>
            <person name="Mallez S."/>
            <person name="Zhang Y."/>
            <person name="Obille A."/>
            <person name="Becker A."/>
            <person name="Abrahante J.E."/>
            <person name="Garbe J."/>
            <person name="Badalamenti J.P."/>
            <person name="Herman A."/>
            <person name="Mangelson H."/>
            <person name="Liachko I."/>
            <person name="Sullivan S."/>
            <person name="Sone E.D."/>
            <person name="Koren S."/>
            <person name="Silverstein K.A.T."/>
            <person name="Beckman K.B."/>
            <person name="Gohl D.M."/>
        </authorList>
    </citation>
    <scope>NUCLEOTIDE SEQUENCE</scope>
    <source>
        <strain evidence="2">Duluth1</strain>
        <tissue evidence="2">Whole animal</tissue>
    </source>
</reference>
<evidence type="ECO:0000313" key="3">
    <source>
        <dbReference type="Proteomes" id="UP000828390"/>
    </source>
</evidence>
<dbReference type="AlphaFoldDB" id="A0A9D4RQ08"/>
<evidence type="ECO:0008006" key="4">
    <source>
        <dbReference type="Google" id="ProtNLM"/>
    </source>
</evidence>
<dbReference type="Proteomes" id="UP000828390">
    <property type="component" value="Unassembled WGS sequence"/>
</dbReference>
<accession>A0A9D4RQ08</accession>
<dbReference type="Gene3D" id="1.20.140.150">
    <property type="match status" value="1"/>
</dbReference>
<protein>
    <recommendedName>
        <fullName evidence="4">Claudin</fullName>
    </recommendedName>
</protein>
<keyword evidence="1" id="KW-0472">Membrane</keyword>
<keyword evidence="1" id="KW-0812">Transmembrane</keyword>
<evidence type="ECO:0000256" key="1">
    <source>
        <dbReference type="SAM" id="Phobius"/>
    </source>
</evidence>
<name>A0A9D4RQ08_DREPO</name>
<keyword evidence="1" id="KW-1133">Transmembrane helix</keyword>
<organism evidence="2 3">
    <name type="scientific">Dreissena polymorpha</name>
    <name type="common">Zebra mussel</name>
    <name type="synonym">Mytilus polymorpha</name>
    <dbReference type="NCBI Taxonomy" id="45954"/>
    <lineage>
        <taxon>Eukaryota</taxon>
        <taxon>Metazoa</taxon>
        <taxon>Spiralia</taxon>
        <taxon>Lophotrochozoa</taxon>
        <taxon>Mollusca</taxon>
        <taxon>Bivalvia</taxon>
        <taxon>Autobranchia</taxon>
        <taxon>Heteroconchia</taxon>
        <taxon>Euheterodonta</taxon>
        <taxon>Imparidentia</taxon>
        <taxon>Neoheterodontei</taxon>
        <taxon>Myida</taxon>
        <taxon>Dreissenoidea</taxon>
        <taxon>Dreissenidae</taxon>
        <taxon>Dreissena</taxon>
    </lineage>
</organism>
<comment type="caution">
    <text evidence="2">The sequence shown here is derived from an EMBL/GenBank/DDBJ whole genome shotgun (WGS) entry which is preliminary data.</text>
</comment>
<proteinExistence type="predicted"/>
<dbReference type="EMBL" id="JAIWYP010000001">
    <property type="protein sequence ID" value="KAH3876689.1"/>
    <property type="molecule type" value="Genomic_DNA"/>
</dbReference>
<keyword evidence="3" id="KW-1185">Reference proteome</keyword>
<gene>
    <name evidence="2" type="ORF">DPMN_000538</name>
</gene>
<reference evidence="2" key="2">
    <citation type="submission" date="2020-11" db="EMBL/GenBank/DDBJ databases">
        <authorList>
            <person name="McCartney M.A."/>
            <person name="Auch B."/>
            <person name="Kono T."/>
            <person name="Mallez S."/>
            <person name="Becker A."/>
            <person name="Gohl D.M."/>
            <person name="Silverstein K.A.T."/>
            <person name="Koren S."/>
            <person name="Bechman K.B."/>
            <person name="Herman A."/>
            <person name="Abrahante J.E."/>
            <person name="Garbe J."/>
        </authorList>
    </citation>
    <scope>NUCLEOTIDE SEQUENCE</scope>
    <source>
        <strain evidence="2">Duluth1</strain>
        <tissue evidence="2">Whole animal</tissue>
    </source>
</reference>
<sequence>MDAKIAILLSVIACVLNIIGLAIPYWLEFSHSEAGASVNYIYGLWSQCLDLDGPEGRVHKCIVNAME</sequence>
<evidence type="ECO:0000313" key="2">
    <source>
        <dbReference type="EMBL" id="KAH3876689.1"/>
    </source>
</evidence>
<feature type="transmembrane region" description="Helical" evidence="1">
    <location>
        <begin position="7"/>
        <end position="27"/>
    </location>
</feature>